<keyword evidence="3" id="KW-1185">Reference proteome</keyword>
<dbReference type="Proteomes" id="UP000652430">
    <property type="component" value="Unassembled WGS sequence"/>
</dbReference>
<sequence length="157" mass="16308">MYLRSTAFWVMTGLLAAPAGAAGPLQVTAKVLTEQKTRAADGSVRVALVPARRVVPGDRVVFVLGYRNTGSQPIGNIVLDNPVPAAIAYRGPSQSSAAPDVSVDGKTYGPLATLRVRLADGATRAAAPDDVTSVRWRLANTVPAGAQGQLSFQAVLK</sequence>
<protein>
    <recommendedName>
        <fullName evidence="4">DUF11 domain-containing protein</fullName>
    </recommendedName>
</protein>
<comment type="caution">
    <text evidence="2">The sequence shown here is derived from an EMBL/GenBank/DDBJ whole genome shotgun (WGS) entry which is preliminary data.</text>
</comment>
<name>A0ABQ3LQI6_9SPHN</name>
<feature type="chain" id="PRO_5045593259" description="DUF11 domain-containing protein" evidence="1">
    <location>
        <begin position="22"/>
        <end position="157"/>
    </location>
</feature>
<reference evidence="3" key="1">
    <citation type="journal article" date="2019" name="Int. J. Syst. Evol. Microbiol.">
        <title>The Global Catalogue of Microorganisms (GCM) 10K type strain sequencing project: providing services to taxonomists for standard genome sequencing and annotation.</title>
        <authorList>
            <consortium name="The Broad Institute Genomics Platform"/>
            <consortium name="The Broad Institute Genome Sequencing Center for Infectious Disease"/>
            <person name="Wu L."/>
            <person name="Ma J."/>
        </authorList>
    </citation>
    <scope>NUCLEOTIDE SEQUENCE [LARGE SCALE GENOMIC DNA]</scope>
    <source>
        <strain evidence="3">CGMCC 1.8957</strain>
    </source>
</reference>
<keyword evidence="1" id="KW-0732">Signal</keyword>
<evidence type="ECO:0008006" key="4">
    <source>
        <dbReference type="Google" id="ProtNLM"/>
    </source>
</evidence>
<dbReference type="RefSeq" id="WP_189677215.1">
    <property type="nucleotide sequence ID" value="NZ_BNAQ01000006.1"/>
</dbReference>
<dbReference type="EMBL" id="BNAQ01000006">
    <property type="protein sequence ID" value="GHH23192.1"/>
    <property type="molecule type" value="Genomic_DNA"/>
</dbReference>
<accession>A0ABQ3LQI6</accession>
<evidence type="ECO:0000256" key="1">
    <source>
        <dbReference type="SAM" id="SignalP"/>
    </source>
</evidence>
<feature type="signal peptide" evidence="1">
    <location>
        <begin position="1"/>
        <end position="21"/>
    </location>
</feature>
<evidence type="ECO:0000313" key="2">
    <source>
        <dbReference type="EMBL" id="GHH23192.1"/>
    </source>
</evidence>
<evidence type="ECO:0000313" key="3">
    <source>
        <dbReference type="Proteomes" id="UP000652430"/>
    </source>
</evidence>
<gene>
    <name evidence="2" type="ORF">GCM10008023_33880</name>
</gene>
<organism evidence="2 3">
    <name type="scientific">Sphingomonas glacialis</name>
    <dbReference type="NCBI Taxonomy" id="658225"/>
    <lineage>
        <taxon>Bacteria</taxon>
        <taxon>Pseudomonadati</taxon>
        <taxon>Pseudomonadota</taxon>
        <taxon>Alphaproteobacteria</taxon>
        <taxon>Sphingomonadales</taxon>
        <taxon>Sphingomonadaceae</taxon>
        <taxon>Sphingomonas</taxon>
    </lineage>
</organism>
<proteinExistence type="predicted"/>